<feature type="binding site" evidence="5">
    <location>
        <position position="224"/>
    </location>
    <ligand>
        <name>a divalent metal cation</name>
        <dbReference type="ChEBI" id="CHEBI:60240"/>
        <label>1</label>
    </ligand>
</feature>
<feature type="binding site" evidence="5">
    <location>
        <position position="66"/>
    </location>
    <ligand>
        <name>a divalent metal cation</name>
        <dbReference type="ChEBI" id="CHEBI:60240"/>
        <label>1</label>
    </ligand>
</feature>
<dbReference type="Proteomes" id="UP000886043">
    <property type="component" value="Unassembled WGS sequence"/>
</dbReference>
<dbReference type="SUPFAM" id="SSF102705">
    <property type="entry name" value="NIF3 (NGG1p interacting factor 3)-like"/>
    <property type="match status" value="1"/>
</dbReference>
<keyword evidence="4 5" id="KW-0479">Metal-binding</keyword>
<dbReference type="InterPro" id="IPR002678">
    <property type="entry name" value="DUF34/NIF3"/>
</dbReference>
<feature type="binding site" evidence="5">
    <location>
        <position position="67"/>
    </location>
    <ligand>
        <name>a divalent metal cation</name>
        <dbReference type="ChEBI" id="CHEBI:60240"/>
        <label>1</label>
    </ligand>
</feature>
<gene>
    <name evidence="6" type="ORF">ENJ40_05105</name>
</gene>
<comment type="similarity">
    <text evidence="1">Belongs to the GTP cyclohydrolase I type 2/NIF3 family.</text>
</comment>
<protein>
    <recommendedName>
        <fullName evidence="3">GTP cyclohydrolase 1 type 2 homolog</fullName>
    </recommendedName>
</protein>
<comment type="subunit">
    <text evidence="2">Homohexamer.</text>
</comment>
<sequence>MSVTVGEICAWIESWAPVSWAEEGDSVGLQFGSLEQRLTHLGLALELTPAVAEWVLREGVDALLTHHPVFFRPLRRLREEDPWEGLILRLIRRGCTVVSYHTNLDAAPGGVSDLLAEALGIRAEQALRPVPGQERAGLGRVGELEQPLRLSSLAERLHQLLRAPVLMAGPDREVKRVALCAGSGWSLWPEVLSSGAEVFITGEVKHHIAREAEIRGLGLLATDHWAMENYFWRHLSERLRVRFPDLRVSFFEDRSPFRTLSEEEDRCARK</sequence>
<feature type="binding site" evidence="5">
    <location>
        <position position="228"/>
    </location>
    <ligand>
        <name>a divalent metal cation</name>
        <dbReference type="ChEBI" id="CHEBI:60240"/>
        <label>1</label>
    </ligand>
</feature>
<evidence type="ECO:0000256" key="1">
    <source>
        <dbReference type="ARBA" id="ARBA00006964"/>
    </source>
</evidence>
<dbReference type="GO" id="GO:0046872">
    <property type="term" value="F:metal ion binding"/>
    <property type="evidence" value="ECO:0007669"/>
    <property type="project" value="UniProtKB-KW"/>
</dbReference>
<accession>A0A7C3GH32</accession>
<proteinExistence type="inferred from homology"/>
<evidence type="ECO:0000256" key="2">
    <source>
        <dbReference type="ARBA" id="ARBA00011643"/>
    </source>
</evidence>
<name>A0A7C3GH32_9BACT</name>
<dbReference type="PANTHER" id="PTHR13799">
    <property type="entry name" value="NGG1 INTERACTING FACTOR 3"/>
    <property type="match status" value="1"/>
</dbReference>
<dbReference type="PANTHER" id="PTHR13799:SF14">
    <property type="entry name" value="GTP CYCLOHYDROLASE 1 TYPE 2 HOMOLOG"/>
    <property type="match status" value="1"/>
</dbReference>
<dbReference type="Pfam" id="PF01784">
    <property type="entry name" value="DUF34_NIF3"/>
    <property type="match status" value="1"/>
</dbReference>
<dbReference type="Gene3D" id="3.40.1390.30">
    <property type="entry name" value="NIF3 (NGG1p interacting factor 3)-like"/>
    <property type="match status" value="2"/>
</dbReference>
<reference evidence="6" key="1">
    <citation type="journal article" date="2020" name="mSystems">
        <title>Genome- and Community-Level Interaction Insights into Carbon Utilization and Element Cycling Functions of Hydrothermarchaeota in Hydrothermal Sediment.</title>
        <authorList>
            <person name="Zhou Z."/>
            <person name="Liu Y."/>
            <person name="Xu W."/>
            <person name="Pan J."/>
            <person name="Luo Z.H."/>
            <person name="Li M."/>
        </authorList>
    </citation>
    <scope>NUCLEOTIDE SEQUENCE [LARGE SCALE GENOMIC DNA]</scope>
    <source>
        <strain evidence="6">HyVt-483</strain>
    </source>
</reference>
<dbReference type="FunFam" id="3.40.1390.30:FF:000001">
    <property type="entry name" value="GTP cyclohydrolase 1 type 2"/>
    <property type="match status" value="1"/>
</dbReference>
<feature type="binding site" evidence="5">
    <location>
        <position position="105"/>
    </location>
    <ligand>
        <name>a divalent metal cation</name>
        <dbReference type="ChEBI" id="CHEBI:60240"/>
        <label>1</label>
    </ligand>
</feature>
<comment type="caution">
    <text evidence="6">The sequence shown here is derived from an EMBL/GenBank/DDBJ whole genome shotgun (WGS) entry which is preliminary data.</text>
</comment>
<evidence type="ECO:0000256" key="4">
    <source>
        <dbReference type="ARBA" id="ARBA00022723"/>
    </source>
</evidence>
<dbReference type="InterPro" id="IPR036069">
    <property type="entry name" value="DUF34/NIF3_sf"/>
</dbReference>
<evidence type="ECO:0000313" key="6">
    <source>
        <dbReference type="EMBL" id="HFC97819.1"/>
    </source>
</evidence>
<dbReference type="AlphaFoldDB" id="A0A7C3GH32"/>
<dbReference type="GO" id="GO:0005737">
    <property type="term" value="C:cytoplasm"/>
    <property type="evidence" value="ECO:0007669"/>
    <property type="project" value="TreeGrafter"/>
</dbReference>
<evidence type="ECO:0000256" key="3">
    <source>
        <dbReference type="ARBA" id="ARBA00022112"/>
    </source>
</evidence>
<organism evidence="6">
    <name type="scientific">Thermosulfurimonas dismutans</name>
    <dbReference type="NCBI Taxonomy" id="999894"/>
    <lineage>
        <taxon>Bacteria</taxon>
        <taxon>Pseudomonadati</taxon>
        <taxon>Thermodesulfobacteriota</taxon>
        <taxon>Thermodesulfobacteria</taxon>
        <taxon>Thermodesulfobacteriales</taxon>
        <taxon>Thermodesulfobacteriaceae</taxon>
        <taxon>Thermosulfurimonas</taxon>
    </lineage>
</organism>
<dbReference type="EMBL" id="DRMH01000068">
    <property type="protein sequence ID" value="HFC97819.1"/>
    <property type="molecule type" value="Genomic_DNA"/>
</dbReference>
<dbReference type="NCBIfam" id="TIGR00486">
    <property type="entry name" value="YbgI_SA1388"/>
    <property type="match status" value="1"/>
</dbReference>
<evidence type="ECO:0000256" key="5">
    <source>
        <dbReference type="PIRSR" id="PIRSR602678-1"/>
    </source>
</evidence>